<protein>
    <submittedName>
        <fullName evidence="2">Uncharacterized protein</fullName>
    </submittedName>
</protein>
<dbReference type="EMBL" id="GGEC01056829">
    <property type="protein sequence ID" value="MBX37313.1"/>
    <property type="molecule type" value="Transcribed_RNA"/>
</dbReference>
<feature type="compositionally biased region" description="Polar residues" evidence="1">
    <location>
        <begin position="1"/>
        <end position="12"/>
    </location>
</feature>
<feature type="region of interest" description="Disordered" evidence="1">
    <location>
        <begin position="1"/>
        <end position="21"/>
    </location>
</feature>
<organism evidence="2">
    <name type="scientific">Rhizophora mucronata</name>
    <name type="common">Asiatic mangrove</name>
    <dbReference type="NCBI Taxonomy" id="61149"/>
    <lineage>
        <taxon>Eukaryota</taxon>
        <taxon>Viridiplantae</taxon>
        <taxon>Streptophyta</taxon>
        <taxon>Embryophyta</taxon>
        <taxon>Tracheophyta</taxon>
        <taxon>Spermatophyta</taxon>
        <taxon>Magnoliopsida</taxon>
        <taxon>eudicotyledons</taxon>
        <taxon>Gunneridae</taxon>
        <taxon>Pentapetalae</taxon>
        <taxon>rosids</taxon>
        <taxon>fabids</taxon>
        <taxon>Malpighiales</taxon>
        <taxon>Rhizophoraceae</taxon>
        <taxon>Rhizophora</taxon>
    </lineage>
</organism>
<sequence length="40" mass="4597">MSSSCEKSQNQGKEVKKRSRNTLLIDGRVSGAWMLKWTQK</sequence>
<name>A0A2P2N4B8_RHIMU</name>
<evidence type="ECO:0000256" key="1">
    <source>
        <dbReference type="SAM" id="MobiDB-lite"/>
    </source>
</evidence>
<dbReference type="AlphaFoldDB" id="A0A2P2N4B8"/>
<reference evidence="2" key="1">
    <citation type="submission" date="2018-02" db="EMBL/GenBank/DDBJ databases">
        <title>Rhizophora mucronata_Transcriptome.</title>
        <authorList>
            <person name="Meera S.P."/>
            <person name="Sreeshan A."/>
            <person name="Augustine A."/>
        </authorList>
    </citation>
    <scope>NUCLEOTIDE SEQUENCE</scope>
    <source>
        <tissue evidence="2">Leaf</tissue>
    </source>
</reference>
<accession>A0A2P2N4B8</accession>
<evidence type="ECO:0000313" key="2">
    <source>
        <dbReference type="EMBL" id="MBX37313.1"/>
    </source>
</evidence>
<proteinExistence type="predicted"/>